<dbReference type="SUPFAM" id="SSF48371">
    <property type="entry name" value="ARM repeat"/>
    <property type="match status" value="1"/>
</dbReference>
<accession>A0ABU6ND15</accession>
<keyword evidence="1" id="KW-0812">Transmembrane</keyword>
<sequence length="418" mass="47977">MFSRKKKSQRLATISLLIMAIGFALTIPFQSSIWGALLQGGFEAGLVGGLADWFAVTALFRHPLGVPIPHTALLPKNRKRITAGIISMLENDWLTKESIRKKVAVIPFMEKLISIAERELETDSARKNMINGIQYFIHKVNIEKIAPFVEKEVKLLINRLDMKVYLPVIIDELKKRNYDEKALDYILNEIDTWAEKDTTRDRLGRMAVDAIENIKADGFMQFALKSFSNLVNEEKLGNIIQNLIHKGVESFRDPYNQNRATLLIALNDKLQNMKSDENLITELNNLREKLVTKWEPEEKIITVLQQFKEKAITFIQDPGFFETHLFPFLTNLINELKANDEKLELAESWIKKQISIFVDNNHSKIGKLVKENLEKLDDKTLIRMIETNVGNDLQWIRVNGAVCGFLIGLILVSLRMLF</sequence>
<keyword evidence="1" id="KW-1133">Transmembrane helix</keyword>
<comment type="caution">
    <text evidence="2">The sequence shown here is derived from an EMBL/GenBank/DDBJ whole genome shotgun (WGS) entry which is preliminary data.</text>
</comment>
<keyword evidence="3" id="KW-1185">Reference proteome</keyword>
<evidence type="ECO:0000256" key="1">
    <source>
        <dbReference type="SAM" id="Phobius"/>
    </source>
</evidence>
<reference evidence="2 3" key="1">
    <citation type="submission" date="2023-03" db="EMBL/GenBank/DDBJ databases">
        <title>Bacillus Genome Sequencing.</title>
        <authorList>
            <person name="Dunlap C."/>
        </authorList>
    </citation>
    <scope>NUCLEOTIDE SEQUENCE [LARGE SCALE GENOMIC DNA]</scope>
    <source>
        <strain evidence="2 3">B-14544</strain>
    </source>
</reference>
<dbReference type="Pfam" id="PF04286">
    <property type="entry name" value="DUF445"/>
    <property type="match status" value="1"/>
</dbReference>
<dbReference type="EMBL" id="JARMQG010000244">
    <property type="protein sequence ID" value="MED3563950.1"/>
    <property type="molecule type" value="Genomic_DNA"/>
</dbReference>
<evidence type="ECO:0000313" key="2">
    <source>
        <dbReference type="EMBL" id="MED3563950.1"/>
    </source>
</evidence>
<dbReference type="RefSeq" id="WP_327969053.1">
    <property type="nucleotide sequence ID" value="NZ_JARMQG010000244.1"/>
</dbReference>
<protein>
    <submittedName>
        <fullName evidence="2">DUF445 domain-containing protein</fullName>
    </submittedName>
</protein>
<proteinExistence type="predicted"/>
<gene>
    <name evidence="2" type="ORF">P4447_16110</name>
</gene>
<evidence type="ECO:0000313" key="3">
    <source>
        <dbReference type="Proteomes" id="UP001330749"/>
    </source>
</evidence>
<name>A0ABU6ND15_9BACI</name>
<dbReference type="PANTHER" id="PTHR38442">
    <property type="entry name" value="INNER MEMBRANE PROTEIN-RELATED"/>
    <property type="match status" value="1"/>
</dbReference>
<organism evidence="2 3">
    <name type="scientific">Bacillus xiapuensis</name>
    <dbReference type="NCBI Taxonomy" id="2014075"/>
    <lineage>
        <taxon>Bacteria</taxon>
        <taxon>Bacillati</taxon>
        <taxon>Bacillota</taxon>
        <taxon>Bacilli</taxon>
        <taxon>Bacillales</taxon>
        <taxon>Bacillaceae</taxon>
        <taxon>Bacillus</taxon>
    </lineage>
</organism>
<dbReference type="Proteomes" id="UP001330749">
    <property type="component" value="Unassembled WGS sequence"/>
</dbReference>
<feature type="transmembrane region" description="Helical" evidence="1">
    <location>
        <begin position="395"/>
        <end position="414"/>
    </location>
</feature>
<dbReference type="InterPro" id="IPR007383">
    <property type="entry name" value="DUF445"/>
</dbReference>
<keyword evidence="1" id="KW-0472">Membrane</keyword>
<dbReference type="InterPro" id="IPR016024">
    <property type="entry name" value="ARM-type_fold"/>
</dbReference>
<dbReference type="PANTHER" id="PTHR38442:SF1">
    <property type="entry name" value="INNER MEMBRANE PROTEIN"/>
    <property type="match status" value="1"/>
</dbReference>